<keyword evidence="1" id="KW-0812">Transmembrane</keyword>
<dbReference type="EnsemblPlants" id="Bo7g115470.1">
    <property type="protein sequence ID" value="Bo7g115470.1"/>
    <property type="gene ID" value="Bo7g115470"/>
</dbReference>
<dbReference type="Proteomes" id="UP000032141">
    <property type="component" value="Chromosome C7"/>
</dbReference>
<dbReference type="HOGENOM" id="CLU_3017047_0_0_1"/>
<feature type="transmembrane region" description="Helical" evidence="1">
    <location>
        <begin position="29"/>
        <end position="50"/>
    </location>
</feature>
<sequence length="56" mass="6167">MFDAFASLACSLLYLSDSGSDSFRSVHVFFFNFVPILSLLCSSSLQIKVIDTISLL</sequence>
<keyword evidence="3" id="KW-1185">Reference proteome</keyword>
<dbReference type="AlphaFoldDB" id="A0A0D3DH99"/>
<protein>
    <submittedName>
        <fullName evidence="2">Uncharacterized protein</fullName>
    </submittedName>
</protein>
<reference evidence="2 3" key="1">
    <citation type="journal article" date="2014" name="Genome Biol.">
        <title>Transcriptome and methylome profiling reveals relics of genome dominance in the mesopolyploid Brassica oleracea.</title>
        <authorList>
            <person name="Parkin I.A."/>
            <person name="Koh C."/>
            <person name="Tang H."/>
            <person name="Robinson S.J."/>
            <person name="Kagale S."/>
            <person name="Clarke W.E."/>
            <person name="Town C.D."/>
            <person name="Nixon J."/>
            <person name="Krishnakumar V."/>
            <person name="Bidwell S.L."/>
            <person name="Denoeud F."/>
            <person name="Belcram H."/>
            <person name="Links M.G."/>
            <person name="Just J."/>
            <person name="Clarke C."/>
            <person name="Bender T."/>
            <person name="Huebert T."/>
            <person name="Mason A.S."/>
            <person name="Pires J.C."/>
            <person name="Barker G."/>
            <person name="Moore J."/>
            <person name="Walley P.G."/>
            <person name="Manoli S."/>
            <person name="Batley J."/>
            <person name="Edwards D."/>
            <person name="Nelson M.N."/>
            <person name="Wang X."/>
            <person name="Paterson A.H."/>
            <person name="King G."/>
            <person name="Bancroft I."/>
            <person name="Chalhoub B."/>
            <person name="Sharpe A.G."/>
        </authorList>
    </citation>
    <scope>NUCLEOTIDE SEQUENCE</scope>
    <source>
        <strain evidence="2 3">cv. TO1000</strain>
    </source>
</reference>
<proteinExistence type="predicted"/>
<evidence type="ECO:0000256" key="1">
    <source>
        <dbReference type="SAM" id="Phobius"/>
    </source>
</evidence>
<organism evidence="2 3">
    <name type="scientific">Brassica oleracea var. oleracea</name>
    <dbReference type="NCBI Taxonomy" id="109376"/>
    <lineage>
        <taxon>Eukaryota</taxon>
        <taxon>Viridiplantae</taxon>
        <taxon>Streptophyta</taxon>
        <taxon>Embryophyta</taxon>
        <taxon>Tracheophyta</taxon>
        <taxon>Spermatophyta</taxon>
        <taxon>Magnoliopsida</taxon>
        <taxon>eudicotyledons</taxon>
        <taxon>Gunneridae</taxon>
        <taxon>Pentapetalae</taxon>
        <taxon>rosids</taxon>
        <taxon>malvids</taxon>
        <taxon>Brassicales</taxon>
        <taxon>Brassicaceae</taxon>
        <taxon>Brassiceae</taxon>
        <taxon>Brassica</taxon>
    </lineage>
</organism>
<name>A0A0D3DH99_BRAOL</name>
<dbReference type="Gramene" id="Bo7g115470.1">
    <property type="protein sequence ID" value="Bo7g115470.1"/>
    <property type="gene ID" value="Bo7g115470"/>
</dbReference>
<evidence type="ECO:0000313" key="2">
    <source>
        <dbReference type="EnsemblPlants" id="Bo7g115470.1"/>
    </source>
</evidence>
<keyword evidence="1" id="KW-0472">Membrane</keyword>
<accession>A0A0D3DH99</accession>
<evidence type="ECO:0000313" key="3">
    <source>
        <dbReference type="Proteomes" id="UP000032141"/>
    </source>
</evidence>
<reference evidence="2" key="2">
    <citation type="submission" date="2015-03" db="UniProtKB">
        <authorList>
            <consortium name="EnsemblPlants"/>
        </authorList>
    </citation>
    <scope>IDENTIFICATION</scope>
</reference>
<keyword evidence="1" id="KW-1133">Transmembrane helix</keyword>